<accession>X7F731</accession>
<keyword evidence="3" id="KW-1185">Reference proteome</keyword>
<evidence type="ECO:0000313" key="2">
    <source>
        <dbReference type="EMBL" id="ETX28590.1"/>
    </source>
</evidence>
<dbReference type="EMBL" id="JAME01000017">
    <property type="protein sequence ID" value="ETX28590.1"/>
    <property type="molecule type" value="Genomic_DNA"/>
</dbReference>
<feature type="transmembrane region" description="Helical" evidence="1">
    <location>
        <begin position="69"/>
        <end position="91"/>
    </location>
</feature>
<proteinExistence type="predicted"/>
<sequence>MTPERRLSLVYAAILLAAAAINYVPGLTDADGRAFGIFALDPFDDALHLASALWALAAALVSSRAARLFLVLFGAAYLGDGLCGLLTGWGYLDFGIFTNPSLGASLAPLRIAANLPHLGLGSVALVAGLVRAGRS</sequence>
<feature type="transmembrane region" description="Helical" evidence="1">
    <location>
        <begin position="46"/>
        <end position="62"/>
    </location>
</feature>
<reference evidence="2 3" key="1">
    <citation type="submission" date="2014-01" db="EMBL/GenBank/DDBJ databases">
        <title>Roseivivax isoporae LMG 25204 Genome Sequencing.</title>
        <authorList>
            <person name="Lai Q."/>
            <person name="Li G."/>
            <person name="Shao Z."/>
        </authorList>
    </citation>
    <scope>NUCLEOTIDE SEQUENCE [LARGE SCALE GENOMIC DNA]</scope>
    <source>
        <strain evidence="2 3">LMG 25204</strain>
    </source>
</reference>
<feature type="transmembrane region" description="Helical" evidence="1">
    <location>
        <begin position="111"/>
        <end position="130"/>
    </location>
</feature>
<evidence type="ECO:0000313" key="3">
    <source>
        <dbReference type="Proteomes" id="UP000023430"/>
    </source>
</evidence>
<dbReference type="Proteomes" id="UP000023430">
    <property type="component" value="Unassembled WGS sequence"/>
</dbReference>
<dbReference type="eggNOG" id="ENOG5032T2I">
    <property type="taxonomic scope" value="Bacteria"/>
</dbReference>
<evidence type="ECO:0008006" key="4">
    <source>
        <dbReference type="Google" id="ProtNLM"/>
    </source>
</evidence>
<dbReference type="OrthoDB" id="8369778at2"/>
<keyword evidence="1" id="KW-0812">Transmembrane</keyword>
<comment type="caution">
    <text evidence="2">The sequence shown here is derived from an EMBL/GenBank/DDBJ whole genome shotgun (WGS) entry which is preliminary data.</text>
</comment>
<gene>
    <name evidence="2" type="ORF">RISW2_05720</name>
</gene>
<dbReference type="STRING" id="1449351.RISW2_05720"/>
<name>X7F731_9RHOB</name>
<dbReference type="RefSeq" id="WP_043771393.1">
    <property type="nucleotide sequence ID" value="NZ_JAME01000017.1"/>
</dbReference>
<keyword evidence="1" id="KW-1133">Transmembrane helix</keyword>
<organism evidence="2 3">
    <name type="scientific">Roseivivax isoporae LMG 25204</name>
    <dbReference type="NCBI Taxonomy" id="1449351"/>
    <lineage>
        <taxon>Bacteria</taxon>
        <taxon>Pseudomonadati</taxon>
        <taxon>Pseudomonadota</taxon>
        <taxon>Alphaproteobacteria</taxon>
        <taxon>Rhodobacterales</taxon>
        <taxon>Roseobacteraceae</taxon>
        <taxon>Roseivivax</taxon>
    </lineage>
</organism>
<dbReference type="AlphaFoldDB" id="X7F731"/>
<protein>
    <recommendedName>
        <fullName evidence="4">DUF4383 domain-containing protein</fullName>
    </recommendedName>
</protein>
<evidence type="ECO:0000256" key="1">
    <source>
        <dbReference type="SAM" id="Phobius"/>
    </source>
</evidence>
<keyword evidence="1" id="KW-0472">Membrane</keyword>
<dbReference type="PATRIC" id="fig|1449351.3.peg.2454"/>
<dbReference type="Pfam" id="PF14325">
    <property type="entry name" value="DUF4383"/>
    <property type="match status" value="1"/>
</dbReference>